<dbReference type="GO" id="GO:0005975">
    <property type="term" value="P:carbohydrate metabolic process"/>
    <property type="evidence" value="ECO:0007669"/>
    <property type="project" value="InterPro"/>
</dbReference>
<dbReference type="InterPro" id="IPR008928">
    <property type="entry name" value="6-hairpin_glycosidase_sf"/>
</dbReference>
<reference evidence="1 2" key="1">
    <citation type="submission" date="2012-05" db="EMBL/GenBank/DDBJ databases">
        <authorList>
            <person name="Weinstock G."/>
            <person name="Sodergren E."/>
            <person name="Lobos E.A."/>
            <person name="Fulton L."/>
            <person name="Fulton R."/>
            <person name="Courtney L."/>
            <person name="Fronick C."/>
            <person name="O'Laughlin M."/>
            <person name="Godfrey J."/>
            <person name="Wilson R.M."/>
            <person name="Miner T."/>
            <person name="Farmer C."/>
            <person name="Delehaunty K."/>
            <person name="Cordes M."/>
            <person name="Minx P."/>
            <person name="Tomlinson C."/>
            <person name="Chen J."/>
            <person name="Wollam A."/>
            <person name="Pepin K.H."/>
            <person name="Bhonagiri V."/>
            <person name="Zhang X."/>
            <person name="Suruliraj S."/>
            <person name="Warren W."/>
            <person name="Mitreva M."/>
            <person name="Mardis E.R."/>
            <person name="Wilson R.K."/>
        </authorList>
    </citation>
    <scope>NUCLEOTIDE SEQUENCE [LARGE SCALE GENOMIC DNA]</scope>
    <source>
        <strain evidence="1 2">F0055</strain>
    </source>
</reference>
<evidence type="ECO:0000313" key="1">
    <source>
        <dbReference type="EMBL" id="EKY02989.1"/>
    </source>
</evidence>
<name>L1NHK1_9BACT</name>
<comment type="caution">
    <text evidence="1">The sequence shown here is derived from an EMBL/GenBank/DDBJ whole genome shotgun (WGS) entry which is preliminary data.</text>
</comment>
<dbReference type="STRING" id="1127699.HMPREF9151_00578"/>
<dbReference type="Pfam" id="PF03663">
    <property type="entry name" value="Glyco_hydro_76"/>
    <property type="match status" value="1"/>
</dbReference>
<keyword evidence="2" id="KW-1185">Reference proteome</keyword>
<dbReference type="Proteomes" id="UP000010433">
    <property type="component" value="Unassembled WGS sequence"/>
</dbReference>
<dbReference type="InterPro" id="IPR053169">
    <property type="entry name" value="MUG_Protein"/>
</dbReference>
<keyword evidence="1" id="KW-0378">Hydrolase</keyword>
<dbReference type="InterPro" id="IPR005198">
    <property type="entry name" value="Glyco_hydro_76"/>
</dbReference>
<dbReference type="HOGENOM" id="CLU_028686_1_1_10"/>
<dbReference type="GO" id="GO:0016787">
    <property type="term" value="F:hydrolase activity"/>
    <property type="evidence" value="ECO:0007669"/>
    <property type="project" value="UniProtKB-KW"/>
</dbReference>
<evidence type="ECO:0000313" key="2">
    <source>
        <dbReference type="Proteomes" id="UP000010433"/>
    </source>
</evidence>
<dbReference type="SUPFAM" id="SSF48208">
    <property type="entry name" value="Six-hairpin glycosidases"/>
    <property type="match status" value="1"/>
</dbReference>
<protein>
    <submittedName>
        <fullName evidence="1">Glycosyl hydrolase family 76</fullName>
    </submittedName>
</protein>
<dbReference type="PANTHER" id="PTHR47791">
    <property type="entry name" value="MEIOTICALLY UP-REGULATED GENE 191 PROTEIN"/>
    <property type="match status" value="1"/>
</dbReference>
<dbReference type="EMBL" id="AMEP01000043">
    <property type="protein sequence ID" value="EKY02989.1"/>
    <property type="molecule type" value="Genomic_DNA"/>
</dbReference>
<organism evidence="1 2">
    <name type="scientific">Hoylesella saccharolytica F0055</name>
    <dbReference type="NCBI Taxonomy" id="1127699"/>
    <lineage>
        <taxon>Bacteria</taxon>
        <taxon>Pseudomonadati</taxon>
        <taxon>Bacteroidota</taxon>
        <taxon>Bacteroidia</taxon>
        <taxon>Bacteroidales</taxon>
        <taxon>Prevotellaceae</taxon>
        <taxon>Hoylesella</taxon>
    </lineage>
</organism>
<dbReference type="PATRIC" id="fig|1127699.3.peg.530"/>
<dbReference type="PANTHER" id="PTHR47791:SF3">
    <property type="entry name" value="MEIOTICALLY UP-REGULATED GENE 191 PROTEIN"/>
    <property type="match status" value="1"/>
</dbReference>
<sequence>MVRAFIGIQWNWHNKDDITMKKFFKILIFLFLGATSLFSCQNIEDEYNSKGLYVIDWNAAADSATDALLTRFWNPDTHYFVYDADVFENGTTPGYWPQAHAMDAVIDAYIRTSNAKYSEMFDQWYEGIKAVNPYQRNRGYRNNYYDDSEWIALTMLRLYEVTKKAQYLNTATDLFEWIKTGWNDQGGGGIAWESIKHRFSKNACSNGPAAILAARLYRVTKNEDYLVWAKKIYAWEKEHLFNLATGAVYDHLNANTGELNTMTLSYNQGTFLGAAHELYRLTGEGEYLNDARKAAFYAITNGTMIDTGNNVLRDEGNGDGGLFKGIFMRYFTQLILDKNLTDSYRKKFATFFNNNAETLWRKGVLKADLLFGTAWTTPTIGTTQLTSMVSGCTMIEAKAYYEQHTDN</sequence>
<dbReference type="Gene3D" id="1.50.10.20">
    <property type="match status" value="1"/>
</dbReference>
<gene>
    <name evidence="1" type="ORF">HMPREF9151_00578</name>
</gene>
<dbReference type="AlphaFoldDB" id="L1NHK1"/>
<accession>L1NHK1</accession>
<proteinExistence type="predicted"/>